<evidence type="ECO:0000313" key="17">
    <source>
        <dbReference type="Proteomes" id="UP001208570"/>
    </source>
</evidence>
<keyword evidence="9 15" id="KW-0735">Signal-anchor</keyword>
<evidence type="ECO:0000256" key="10">
    <source>
        <dbReference type="ARBA" id="ARBA00022989"/>
    </source>
</evidence>
<comment type="caution">
    <text evidence="16">The sequence shown here is derived from an EMBL/GenBank/DDBJ whole genome shotgun (WGS) entry which is preliminary data.</text>
</comment>
<keyword evidence="12 15" id="KW-0472">Membrane</keyword>
<comment type="subcellular location">
    <subcellularLocation>
        <location evidence="2 15">Golgi apparatus membrane</location>
        <topology evidence="2 15">Single-pass type II membrane protein</topology>
    </subcellularLocation>
</comment>
<dbReference type="InterPro" id="IPR002659">
    <property type="entry name" value="Glyco_trans_31"/>
</dbReference>
<evidence type="ECO:0000256" key="5">
    <source>
        <dbReference type="ARBA" id="ARBA00008661"/>
    </source>
</evidence>
<evidence type="ECO:0000256" key="8">
    <source>
        <dbReference type="ARBA" id="ARBA00022692"/>
    </source>
</evidence>
<dbReference type="GO" id="GO:0006493">
    <property type="term" value="P:protein O-linked glycosylation"/>
    <property type="evidence" value="ECO:0007669"/>
    <property type="project" value="TreeGrafter"/>
</dbReference>
<keyword evidence="6 15" id="KW-0328">Glycosyltransferase</keyword>
<dbReference type="GO" id="GO:0000139">
    <property type="term" value="C:Golgi membrane"/>
    <property type="evidence" value="ECO:0007669"/>
    <property type="project" value="UniProtKB-SubCell"/>
</dbReference>
<keyword evidence="10 15" id="KW-1133">Transmembrane helix</keyword>
<sequence length="340" mass="39957">MLLKWQCYLVQQYRRHGKYFVIFGLCLTINFLGHMIICGTNLSDGSLTHRNVHHNIYASLRSSASPKERHAFLVITILTGPVNFDRRKAIRETWLSSLPKDVQYYFMIGTKELPSEDRAALEYEQHQYKDLILLTNFKDSYYSLTSKVVSTFQWLDEHVDFQYVFKADDDTFARIDMISGELMKRLVAERFYWGFFDGRARVKKTGQWAEKNWILCDTYLPHARGGGYVLSRDLVQYISVNAEMLKQFNSEDISVGAWLGPLDIERKHDPRFDTEYRSRGCNNAYIVTHKQEVKDMREKFDLLQTGNKLCAKEFRTRNSYIYNWNVYPSSCCIRDDPSIP</sequence>
<comment type="pathway">
    <text evidence="3">Glycan metabolism; chondroitin sulfate biosynthesis.</text>
</comment>
<proteinExistence type="inferred from homology"/>
<keyword evidence="11 15" id="KW-0333">Golgi apparatus</keyword>
<evidence type="ECO:0000256" key="13">
    <source>
        <dbReference type="ARBA" id="ARBA00023180"/>
    </source>
</evidence>
<keyword evidence="8 15" id="KW-0812">Transmembrane</keyword>
<dbReference type="FunFam" id="3.90.550.50:FF:000018">
    <property type="entry name" value="Hexosyltransferase"/>
    <property type="match status" value="1"/>
</dbReference>
<dbReference type="AlphaFoldDB" id="A0AAD9N9E4"/>
<evidence type="ECO:0000256" key="1">
    <source>
        <dbReference type="ARBA" id="ARBA00001936"/>
    </source>
</evidence>
<dbReference type="EMBL" id="JAODUP010000110">
    <property type="protein sequence ID" value="KAK2161740.1"/>
    <property type="molecule type" value="Genomic_DNA"/>
</dbReference>
<evidence type="ECO:0000256" key="3">
    <source>
        <dbReference type="ARBA" id="ARBA00004840"/>
    </source>
</evidence>
<dbReference type="Gene3D" id="3.90.550.50">
    <property type="match status" value="1"/>
</dbReference>
<dbReference type="GO" id="GO:0006024">
    <property type="term" value="P:glycosaminoglycan biosynthetic process"/>
    <property type="evidence" value="ECO:0007669"/>
    <property type="project" value="UniProtKB-ARBA"/>
</dbReference>
<gene>
    <name evidence="16" type="ORF">LSH36_110g01010</name>
</gene>
<evidence type="ECO:0000256" key="2">
    <source>
        <dbReference type="ARBA" id="ARBA00004323"/>
    </source>
</evidence>
<evidence type="ECO:0000256" key="4">
    <source>
        <dbReference type="ARBA" id="ARBA00005093"/>
    </source>
</evidence>
<dbReference type="Proteomes" id="UP001208570">
    <property type="component" value="Unassembled WGS sequence"/>
</dbReference>
<accession>A0AAD9N9E4</accession>
<keyword evidence="7" id="KW-0808">Transferase</keyword>
<reference evidence="16" key="1">
    <citation type="journal article" date="2023" name="Mol. Biol. Evol.">
        <title>Third-Generation Sequencing Reveals the Adaptive Role of the Epigenome in Three Deep-Sea Polychaetes.</title>
        <authorList>
            <person name="Perez M."/>
            <person name="Aroh O."/>
            <person name="Sun Y."/>
            <person name="Lan Y."/>
            <person name="Juniper S.K."/>
            <person name="Young C.R."/>
            <person name="Angers B."/>
            <person name="Qian P.Y."/>
        </authorList>
    </citation>
    <scope>NUCLEOTIDE SEQUENCE</scope>
    <source>
        <strain evidence="16">P08H-3</strain>
    </source>
</reference>
<keyword evidence="13" id="KW-0325">Glycoprotein</keyword>
<dbReference type="EC" id="2.4.1.-" evidence="15"/>
<evidence type="ECO:0000256" key="7">
    <source>
        <dbReference type="ARBA" id="ARBA00022679"/>
    </source>
</evidence>
<dbReference type="PANTHER" id="PTHR11214:SF3">
    <property type="entry name" value="BETA-1,3-GALACTOSYLTRANSFERASE 6"/>
    <property type="match status" value="1"/>
</dbReference>
<evidence type="ECO:0000256" key="9">
    <source>
        <dbReference type="ARBA" id="ARBA00022968"/>
    </source>
</evidence>
<comment type="similarity">
    <text evidence="5 15">Belongs to the glycosyltransferase 31 family.</text>
</comment>
<evidence type="ECO:0000313" key="16">
    <source>
        <dbReference type="EMBL" id="KAK2161740.1"/>
    </source>
</evidence>
<evidence type="ECO:0000256" key="11">
    <source>
        <dbReference type="ARBA" id="ARBA00023034"/>
    </source>
</evidence>
<comment type="pathway">
    <text evidence="4">Glycan metabolism; heparan sulfate biosynthesis.</text>
</comment>
<name>A0AAD9N9E4_9ANNE</name>
<evidence type="ECO:0000256" key="14">
    <source>
        <dbReference type="ARBA" id="ARBA00023211"/>
    </source>
</evidence>
<keyword evidence="14" id="KW-0464">Manganese</keyword>
<organism evidence="16 17">
    <name type="scientific">Paralvinella palmiformis</name>
    <dbReference type="NCBI Taxonomy" id="53620"/>
    <lineage>
        <taxon>Eukaryota</taxon>
        <taxon>Metazoa</taxon>
        <taxon>Spiralia</taxon>
        <taxon>Lophotrochozoa</taxon>
        <taxon>Annelida</taxon>
        <taxon>Polychaeta</taxon>
        <taxon>Sedentaria</taxon>
        <taxon>Canalipalpata</taxon>
        <taxon>Terebellida</taxon>
        <taxon>Terebelliformia</taxon>
        <taxon>Alvinellidae</taxon>
        <taxon>Paralvinella</taxon>
    </lineage>
</organism>
<dbReference type="PANTHER" id="PTHR11214">
    <property type="entry name" value="BETA-1,3-N-ACETYLGLUCOSAMINYLTRANSFERASE"/>
    <property type="match status" value="1"/>
</dbReference>
<evidence type="ECO:0000256" key="15">
    <source>
        <dbReference type="RuleBase" id="RU363063"/>
    </source>
</evidence>
<dbReference type="Pfam" id="PF01762">
    <property type="entry name" value="Galactosyl_T"/>
    <property type="match status" value="1"/>
</dbReference>
<comment type="cofactor">
    <cofactor evidence="1">
        <name>Mn(2+)</name>
        <dbReference type="ChEBI" id="CHEBI:29035"/>
    </cofactor>
</comment>
<keyword evidence="17" id="KW-1185">Reference proteome</keyword>
<evidence type="ECO:0000256" key="6">
    <source>
        <dbReference type="ARBA" id="ARBA00022676"/>
    </source>
</evidence>
<evidence type="ECO:0000256" key="12">
    <source>
        <dbReference type="ARBA" id="ARBA00023136"/>
    </source>
</evidence>
<dbReference type="GO" id="GO:0047220">
    <property type="term" value="F:galactosylxylosylprotein 3-beta-galactosyltransferase activity"/>
    <property type="evidence" value="ECO:0007669"/>
    <property type="project" value="TreeGrafter"/>
</dbReference>
<protein>
    <recommendedName>
        <fullName evidence="15">Hexosyltransferase</fullName>
        <ecNumber evidence="15">2.4.1.-</ecNumber>
    </recommendedName>
</protein>
<feature type="transmembrane region" description="Helical" evidence="15">
    <location>
        <begin position="20"/>
        <end position="37"/>
    </location>
</feature>